<evidence type="ECO:0000313" key="2">
    <source>
        <dbReference type="EMBL" id="MCE8047970.1"/>
    </source>
</evidence>
<dbReference type="PANTHER" id="PTHR43617:SF2">
    <property type="entry name" value="UPF0039 PROTEIN SLL0451"/>
    <property type="match status" value="1"/>
</dbReference>
<dbReference type="Proteomes" id="UP001320178">
    <property type="component" value="Unassembled WGS sequence"/>
</dbReference>
<evidence type="ECO:0000259" key="1">
    <source>
        <dbReference type="PROSITE" id="PS51186"/>
    </source>
</evidence>
<reference evidence="3" key="1">
    <citation type="submission" date="2020-05" db="EMBL/GenBank/DDBJ databases">
        <authorList>
            <person name="Wang L."/>
            <person name="Shao Z."/>
        </authorList>
    </citation>
    <scope>NUCLEOTIDE SEQUENCE</scope>
    <source>
        <strain evidence="2">MCCC 1A05748</strain>
        <strain evidence="3">MCCC 1A05776</strain>
    </source>
</reference>
<name>A0AAW4YTH5_9GAMM</name>
<dbReference type="InterPro" id="IPR016181">
    <property type="entry name" value="Acyl_CoA_acyltransferase"/>
</dbReference>
<protein>
    <submittedName>
        <fullName evidence="3">N-acetyltransferase</fullName>
    </submittedName>
</protein>
<sequence length="172" mass="18534">MEANIAIREETAADIDAIHDLTVAAFREMEHSSYTEQFIVAELRAAGALAVSLVAKREGRVVGHIAFSPVSVSDDTTGWYGLGPVSVLPEYQRQGIGKALIEEGLARLQAIGAQGCCLVGHPEYYVKFGFRNVPGLVYEGVPAEYFFALSFGDHVPQGSVTFHEAFLADGQS</sequence>
<evidence type="ECO:0000313" key="3">
    <source>
        <dbReference type="EMBL" id="MCE8051296.1"/>
    </source>
</evidence>
<proteinExistence type="predicted"/>
<dbReference type="Proteomes" id="UP001320154">
    <property type="component" value="Unassembled WGS sequence"/>
</dbReference>
<gene>
    <name evidence="2" type="ORF">HOP60_14675</name>
    <name evidence="3" type="ORF">HOP61_08340</name>
</gene>
<feature type="domain" description="N-acetyltransferase" evidence="1">
    <location>
        <begin position="5"/>
        <end position="152"/>
    </location>
</feature>
<organism evidence="3 5">
    <name type="scientific">Billgrantia desiderata</name>
    <dbReference type="NCBI Taxonomy" id="52021"/>
    <lineage>
        <taxon>Bacteria</taxon>
        <taxon>Pseudomonadati</taxon>
        <taxon>Pseudomonadota</taxon>
        <taxon>Gammaproteobacteria</taxon>
        <taxon>Oceanospirillales</taxon>
        <taxon>Halomonadaceae</taxon>
        <taxon>Billgrantia</taxon>
    </lineage>
</organism>
<comment type="caution">
    <text evidence="3">The sequence shown here is derived from an EMBL/GenBank/DDBJ whole genome shotgun (WGS) entry which is preliminary data.</text>
</comment>
<dbReference type="EMBL" id="JABFTS010000002">
    <property type="protein sequence ID" value="MCE8051296.1"/>
    <property type="molecule type" value="Genomic_DNA"/>
</dbReference>
<keyword evidence="4" id="KW-1185">Reference proteome</keyword>
<dbReference type="Pfam" id="PF00583">
    <property type="entry name" value="Acetyltransf_1"/>
    <property type="match status" value="1"/>
</dbReference>
<dbReference type="PROSITE" id="PS51186">
    <property type="entry name" value="GNAT"/>
    <property type="match status" value="1"/>
</dbReference>
<reference evidence="3 4" key="2">
    <citation type="journal article" date="2021" name="Front. Microbiol.">
        <title>Aerobic Denitrification and Heterotrophic Sulfur Oxidation in the Genus Halomonas Revealed by Six Novel Species Characterizations and Genome-Based Analysis.</title>
        <authorList>
            <person name="Wang L."/>
            <person name="Shao Z."/>
        </authorList>
    </citation>
    <scope>NUCLEOTIDE SEQUENCE</scope>
    <source>
        <strain evidence="2 4">MCCC 1A05748</strain>
        <strain evidence="3">MCCC 1A05776</strain>
    </source>
</reference>
<dbReference type="Gene3D" id="3.40.630.30">
    <property type="match status" value="1"/>
</dbReference>
<dbReference type="EMBL" id="JABFTQ010000009">
    <property type="protein sequence ID" value="MCE8047970.1"/>
    <property type="molecule type" value="Genomic_DNA"/>
</dbReference>
<dbReference type="RefSeq" id="WP_234239137.1">
    <property type="nucleotide sequence ID" value="NZ_JABFTQ010000009.1"/>
</dbReference>
<dbReference type="AlphaFoldDB" id="A0AAW4YTH5"/>
<evidence type="ECO:0000313" key="4">
    <source>
        <dbReference type="Proteomes" id="UP001320154"/>
    </source>
</evidence>
<dbReference type="CDD" id="cd04301">
    <property type="entry name" value="NAT_SF"/>
    <property type="match status" value="1"/>
</dbReference>
<evidence type="ECO:0000313" key="5">
    <source>
        <dbReference type="Proteomes" id="UP001320178"/>
    </source>
</evidence>
<dbReference type="PANTHER" id="PTHR43617">
    <property type="entry name" value="L-AMINO ACID N-ACETYLTRANSFERASE"/>
    <property type="match status" value="1"/>
</dbReference>
<dbReference type="SUPFAM" id="SSF55729">
    <property type="entry name" value="Acyl-CoA N-acyltransferases (Nat)"/>
    <property type="match status" value="1"/>
</dbReference>
<dbReference type="InterPro" id="IPR000182">
    <property type="entry name" value="GNAT_dom"/>
</dbReference>
<dbReference type="GO" id="GO:0016747">
    <property type="term" value="F:acyltransferase activity, transferring groups other than amino-acyl groups"/>
    <property type="evidence" value="ECO:0007669"/>
    <property type="project" value="InterPro"/>
</dbReference>
<dbReference type="InterPro" id="IPR050276">
    <property type="entry name" value="MshD_Acetyltransferase"/>
</dbReference>
<accession>A0AAW4YTH5</accession>